<dbReference type="OrthoDB" id="5292295at2"/>
<evidence type="ECO:0000259" key="1">
    <source>
        <dbReference type="SMART" id="SM00507"/>
    </source>
</evidence>
<keyword evidence="2" id="KW-0540">Nuclease</keyword>
<proteinExistence type="predicted"/>
<keyword evidence="2" id="KW-0255">Endonuclease</keyword>
<dbReference type="GO" id="GO:0003676">
    <property type="term" value="F:nucleic acid binding"/>
    <property type="evidence" value="ECO:0007669"/>
    <property type="project" value="InterPro"/>
</dbReference>
<reference evidence="2 3" key="1">
    <citation type="submission" date="2018-05" db="EMBL/GenBank/DDBJ databases">
        <title>Acuticoccus sediminis sp. nov., isolated from deep-sea sediment of Indian Ocean.</title>
        <authorList>
            <person name="Liu X."/>
            <person name="Lai Q."/>
            <person name="Du Y."/>
            <person name="Sun F."/>
            <person name="Zhang X."/>
            <person name="Wang S."/>
            <person name="Shao Z."/>
        </authorList>
    </citation>
    <scope>NUCLEOTIDE SEQUENCE [LARGE SCALE GENOMIC DNA]</scope>
    <source>
        <strain evidence="2 3">PTG4-2</strain>
    </source>
</reference>
<name>A0A8B2NYY2_9HYPH</name>
<dbReference type="AlphaFoldDB" id="A0A8B2NYY2"/>
<dbReference type="GO" id="GO:0008270">
    <property type="term" value="F:zinc ion binding"/>
    <property type="evidence" value="ECO:0007669"/>
    <property type="project" value="InterPro"/>
</dbReference>
<dbReference type="EMBL" id="QHHQ01000003">
    <property type="protein sequence ID" value="RAI01018.1"/>
    <property type="molecule type" value="Genomic_DNA"/>
</dbReference>
<evidence type="ECO:0000313" key="3">
    <source>
        <dbReference type="Proteomes" id="UP000249590"/>
    </source>
</evidence>
<protein>
    <submittedName>
        <fullName evidence="2">Endonuclease</fullName>
    </submittedName>
</protein>
<feature type="domain" description="HNH nuclease" evidence="1">
    <location>
        <begin position="15"/>
        <end position="68"/>
    </location>
</feature>
<gene>
    <name evidence="2" type="ORF">DLJ53_17500</name>
</gene>
<dbReference type="Proteomes" id="UP000249590">
    <property type="component" value="Unassembled WGS sequence"/>
</dbReference>
<sequence>MRCSRHITRTKRWARLRWEILRRDDFHCTACGAHATKLEVDHRHPVRTRPDLAWDPANLQTLCAPCHSRKTCLEQGRTLPNPDRLAWAALLREDVKC</sequence>
<keyword evidence="3" id="KW-1185">Reference proteome</keyword>
<evidence type="ECO:0000313" key="2">
    <source>
        <dbReference type="EMBL" id="RAI01018.1"/>
    </source>
</evidence>
<dbReference type="Pfam" id="PF01844">
    <property type="entry name" value="HNH"/>
    <property type="match status" value="1"/>
</dbReference>
<dbReference type="InterPro" id="IPR002711">
    <property type="entry name" value="HNH"/>
</dbReference>
<dbReference type="SMART" id="SM00507">
    <property type="entry name" value="HNHc"/>
    <property type="match status" value="1"/>
</dbReference>
<dbReference type="GO" id="GO:0004519">
    <property type="term" value="F:endonuclease activity"/>
    <property type="evidence" value="ECO:0007669"/>
    <property type="project" value="UniProtKB-KW"/>
</dbReference>
<organism evidence="2 3">
    <name type="scientific">Acuticoccus sediminis</name>
    <dbReference type="NCBI Taxonomy" id="2184697"/>
    <lineage>
        <taxon>Bacteria</taxon>
        <taxon>Pseudomonadati</taxon>
        <taxon>Pseudomonadota</taxon>
        <taxon>Alphaproteobacteria</taxon>
        <taxon>Hyphomicrobiales</taxon>
        <taxon>Amorphaceae</taxon>
        <taxon>Acuticoccus</taxon>
    </lineage>
</organism>
<dbReference type="RefSeq" id="WP_111347558.1">
    <property type="nucleotide sequence ID" value="NZ_QHHQ01000003.1"/>
</dbReference>
<accession>A0A8B2NYY2</accession>
<comment type="caution">
    <text evidence="2">The sequence shown here is derived from an EMBL/GenBank/DDBJ whole genome shotgun (WGS) entry which is preliminary data.</text>
</comment>
<keyword evidence="2" id="KW-0378">Hydrolase</keyword>
<dbReference type="InterPro" id="IPR003615">
    <property type="entry name" value="HNH_nuc"/>
</dbReference>
<dbReference type="CDD" id="cd00085">
    <property type="entry name" value="HNHc"/>
    <property type="match status" value="1"/>
</dbReference>
<dbReference type="Gene3D" id="1.10.30.50">
    <property type="match status" value="1"/>
</dbReference>